<proteinExistence type="predicted"/>
<gene>
    <name evidence="1" type="ORF">S01H1_67453</name>
</gene>
<comment type="caution">
    <text evidence="1">The sequence shown here is derived from an EMBL/GenBank/DDBJ whole genome shotgun (WGS) entry which is preliminary data.</text>
</comment>
<reference evidence="1" key="1">
    <citation type="journal article" date="2014" name="Front. Microbiol.">
        <title>High frequency of phylogenetically diverse reductive dehalogenase-homologous genes in deep subseafloor sedimentary metagenomes.</title>
        <authorList>
            <person name="Kawai M."/>
            <person name="Futagami T."/>
            <person name="Toyoda A."/>
            <person name="Takaki Y."/>
            <person name="Nishi S."/>
            <person name="Hori S."/>
            <person name="Arai W."/>
            <person name="Tsubouchi T."/>
            <person name="Morono Y."/>
            <person name="Uchiyama I."/>
            <person name="Ito T."/>
            <person name="Fujiyama A."/>
            <person name="Inagaki F."/>
            <person name="Takami H."/>
        </authorList>
    </citation>
    <scope>NUCLEOTIDE SEQUENCE</scope>
    <source>
        <strain evidence="1">Expedition CK06-06</strain>
    </source>
</reference>
<feature type="non-terminal residue" evidence="1">
    <location>
        <position position="53"/>
    </location>
</feature>
<name>X0X682_9ZZZZ</name>
<accession>X0X682</accession>
<evidence type="ECO:0000313" key="1">
    <source>
        <dbReference type="EMBL" id="GAG38749.1"/>
    </source>
</evidence>
<organism evidence="1">
    <name type="scientific">marine sediment metagenome</name>
    <dbReference type="NCBI Taxonomy" id="412755"/>
    <lineage>
        <taxon>unclassified sequences</taxon>
        <taxon>metagenomes</taxon>
        <taxon>ecological metagenomes</taxon>
    </lineage>
</organism>
<dbReference type="AlphaFoldDB" id="X0X682"/>
<sequence>MIYGQKIEGPRVVKKRRRVKKSTEESILVEKYGGVIINARKKMSLKRKEFAKK</sequence>
<protein>
    <submittedName>
        <fullName evidence="1">Uncharacterized protein</fullName>
    </submittedName>
</protein>
<dbReference type="EMBL" id="BARS01044676">
    <property type="protein sequence ID" value="GAG38749.1"/>
    <property type="molecule type" value="Genomic_DNA"/>
</dbReference>